<accession>A0A5J4THE3</accession>
<sequence>SLQGNTATQGAGITISGNPSANFNQCVFCTNVVTAPVLLGFDRYFNTASYSSTQHILNECYSNSEFSNSQRRISFATTSALRIPDYTGQCPVKDYPTYDPSGPGPDPGDVPHNGAFYVHFKDGIDKNQCNYDDPCKTILRTLKLELDNVTFQYEIRILSDESDGQSNEISLPISGQIVIFSKNTTSGSKPIINPSSTAIDKDTNTVLFVDVSLKLNYVILNHLSSTTLTSLITVNGNEAVLILNQAELRTITSTGVYYKPFIIGTRGQSIEISNSNIGPIALNSTASISTTENISTLLITDSQFNTVLNNIGTTGGSVAANISDNNVTFSGGSFTISKFNNYTATTFGGGIYIYLHNNIERGQLSFARNIIFRDNNATRGRNIYVNATTRDKFYNEVLQEFEIDDSLDPLDNNSAVVYFRNDLEQQGPEPI</sequence>
<organism evidence="1 2">
    <name type="scientific">Streblomastix strix</name>
    <dbReference type="NCBI Taxonomy" id="222440"/>
    <lineage>
        <taxon>Eukaryota</taxon>
        <taxon>Metamonada</taxon>
        <taxon>Preaxostyla</taxon>
        <taxon>Oxymonadida</taxon>
        <taxon>Streblomastigidae</taxon>
        <taxon>Streblomastix</taxon>
    </lineage>
</organism>
<dbReference type="EMBL" id="SNRW01031056">
    <property type="protein sequence ID" value="KAA6357668.1"/>
    <property type="molecule type" value="Genomic_DNA"/>
</dbReference>
<dbReference type="Proteomes" id="UP000324800">
    <property type="component" value="Unassembled WGS sequence"/>
</dbReference>
<reference evidence="1 2" key="1">
    <citation type="submission" date="2019-03" db="EMBL/GenBank/DDBJ databases">
        <title>Single cell metagenomics reveals metabolic interactions within the superorganism composed of flagellate Streblomastix strix and complex community of Bacteroidetes bacteria on its surface.</title>
        <authorList>
            <person name="Treitli S.C."/>
            <person name="Kolisko M."/>
            <person name="Husnik F."/>
            <person name="Keeling P."/>
            <person name="Hampl V."/>
        </authorList>
    </citation>
    <scope>NUCLEOTIDE SEQUENCE [LARGE SCALE GENOMIC DNA]</scope>
    <source>
        <strain evidence="1">ST1C</strain>
    </source>
</reference>
<feature type="non-terminal residue" evidence="1">
    <location>
        <position position="431"/>
    </location>
</feature>
<gene>
    <name evidence="1" type="ORF">EZS28_046805</name>
</gene>
<evidence type="ECO:0000313" key="2">
    <source>
        <dbReference type="Proteomes" id="UP000324800"/>
    </source>
</evidence>
<feature type="non-terminal residue" evidence="1">
    <location>
        <position position="1"/>
    </location>
</feature>
<dbReference type="AlphaFoldDB" id="A0A5J4THE3"/>
<proteinExistence type="predicted"/>
<comment type="caution">
    <text evidence="1">The sequence shown here is derived from an EMBL/GenBank/DDBJ whole genome shotgun (WGS) entry which is preliminary data.</text>
</comment>
<evidence type="ECO:0000313" key="1">
    <source>
        <dbReference type="EMBL" id="KAA6357668.1"/>
    </source>
</evidence>
<name>A0A5J4THE3_9EUKA</name>
<protein>
    <submittedName>
        <fullName evidence="1">Uncharacterized protein</fullName>
    </submittedName>
</protein>